<sequence>MKNNKKIYLITNHELNNIILEKSEYSFNTIIVKDDKSCSTALLTSSKKADLIIIMNNYFTSMNATTKIIKDISIPIIYCSINNLELEDKKSKIASLVPYVIHG</sequence>
<proteinExistence type="predicted"/>
<dbReference type="EMBL" id="UINC01224247">
    <property type="protein sequence ID" value="SVE53790.1"/>
    <property type="molecule type" value="Genomic_DNA"/>
</dbReference>
<dbReference type="AlphaFoldDB" id="A0A383EBM8"/>
<accession>A0A383EBM8</accession>
<organism evidence="1">
    <name type="scientific">marine metagenome</name>
    <dbReference type="NCBI Taxonomy" id="408172"/>
    <lineage>
        <taxon>unclassified sequences</taxon>
        <taxon>metagenomes</taxon>
        <taxon>ecological metagenomes</taxon>
    </lineage>
</organism>
<gene>
    <name evidence="1" type="ORF">METZ01_LOCUS506644</name>
</gene>
<name>A0A383EBM8_9ZZZZ</name>
<protein>
    <submittedName>
        <fullName evidence="1">Uncharacterized protein</fullName>
    </submittedName>
</protein>
<evidence type="ECO:0000313" key="1">
    <source>
        <dbReference type="EMBL" id="SVE53790.1"/>
    </source>
</evidence>
<reference evidence="1" key="1">
    <citation type="submission" date="2018-05" db="EMBL/GenBank/DDBJ databases">
        <authorList>
            <person name="Lanie J.A."/>
            <person name="Ng W.-L."/>
            <person name="Kazmierczak K.M."/>
            <person name="Andrzejewski T.M."/>
            <person name="Davidsen T.M."/>
            <person name="Wayne K.J."/>
            <person name="Tettelin H."/>
            <person name="Glass J.I."/>
            <person name="Rusch D."/>
            <person name="Podicherti R."/>
            <person name="Tsui H.-C.T."/>
            <person name="Winkler M.E."/>
        </authorList>
    </citation>
    <scope>NUCLEOTIDE SEQUENCE</scope>
</reference>
<feature type="non-terminal residue" evidence="1">
    <location>
        <position position="103"/>
    </location>
</feature>